<feature type="region of interest" description="Disordered" evidence="1">
    <location>
        <begin position="308"/>
        <end position="327"/>
    </location>
</feature>
<evidence type="ECO:0000313" key="2">
    <source>
        <dbReference type="EMBL" id="SVP92637.1"/>
    </source>
</evidence>
<evidence type="ECO:0000313" key="3">
    <source>
        <dbReference type="EMBL" id="SVP93441.1"/>
    </source>
</evidence>
<name>A0A3B0NAN5_THEAN</name>
<protein>
    <submittedName>
        <fullName evidence="3">Uncharacterized protein</fullName>
    </submittedName>
</protein>
<accession>A0A3B0NAN5</accession>
<feature type="region of interest" description="Disordered" evidence="1">
    <location>
        <begin position="138"/>
        <end position="189"/>
    </location>
</feature>
<feature type="compositionally biased region" description="Low complexity" evidence="1">
    <location>
        <begin position="444"/>
        <end position="474"/>
    </location>
</feature>
<organism evidence="3">
    <name type="scientific">Theileria annulata</name>
    <dbReference type="NCBI Taxonomy" id="5874"/>
    <lineage>
        <taxon>Eukaryota</taxon>
        <taxon>Sar</taxon>
        <taxon>Alveolata</taxon>
        <taxon>Apicomplexa</taxon>
        <taxon>Aconoidasida</taxon>
        <taxon>Piroplasmida</taxon>
        <taxon>Theileriidae</taxon>
        <taxon>Theileria</taxon>
    </lineage>
</organism>
<proteinExistence type="predicted"/>
<feature type="compositionally biased region" description="Low complexity" evidence="1">
    <location>
        <begin position="311"/>
        <end position="327"/>
    </location>
</feature>
<dbReference type="EMBL" id="UIVT01000003">
    <property type="protein sequence ID" value="SVP93441.1"/>
    <property type="molecule type" value="Genomic_DNA"/>
</dbReference>
<dbReference type="EMBL" id="UIVS01000003">
    <property type="protein sequence ID" value="SVP92637.1"/>
    <property type="molecule type" value="Genomic_DNA"/>
</dbReference>
<feature type="region of interest" description="Disordered" evidence="1">
    <location>
        <begin position="444"/>
        <end position="477"/>
    </location>
</feature>
<dbReference type="AlphaFoldDB" id="A0A3B0NAN5"/>
<gene>
    <name evidence="3" type="ORF">TAT_000243400</name>
    <name evidence="2" type="ORF">TAV_000243500</name>
</gene>
<feature type="compositionally biased region" description="Basic and acidic residues" evidence="1">
    <location>
        <begin position="158"/>
        <end position="189"/>
    </location>
</feature>
<dbReference type="VEuPathDB" id="PiroplasmaDB:TA03795"/>
<sequence length="582" mass="66328">MLNKLIGFRKEIIIGSLGIGTIYFGYKNLQNYFQYNQSNIKIIKNEILNENLEKIYNNINKKDLLLRNGDLIFIKYNLDKLKFFNKYKLLLLRNLCFNRIFDDVGIIYTNNTNIYILLIPSIKLHNITNIQHIITNKEDSTNREDSTNGGDSTNIRGDGLDREENTNIREDGLNREENKDITVDNKDTTSGKVDKNRGIIAIELDDLIRENRPDLISIRRLICTNSIRENLLKSINSTVIELKNSISPFLYLILTNWLHNFTNKDKFLNALTLYNDLNYSKQILIHNNKQLFNTLTRLHNSSITVLGQADSSSNSTEGTGTTATNSNKDIVGASTVTEGKGANFTATDCTSEKNLNEIAVVTNFGESNTNTKDIKGVGEEAHFRAATEESDAIGASTVMEDIIDELIEIDEKLKNYEIQLIKYNNIINNFILSNKKSNAGELNTNEPTVTESNTTEPTITESNTTEPNTIESNTKSNTKSFIKSNTVELNKSLKRIWKKKYLIGEMELINIIYKNSNLLPKNDINFSIYNFFGMDSLFNGTQESNIYLKLSSPFNIYNGSINKIRFQNLKYTQIQDILDYKL</sequence>
<reference evidence="3" key="1">
    <citation type="submission" date="2018-07" db="EMBL/GenBank/DDBJ databases">
        <authorList>
            <person name="Quirk P.G."/>
            <person name="Krulwich T.A."/>
        </authorList>
    </citation>
    <scope>NUCLEOTIDE SEQUENCE</scope>
    <source>
        <strain evidence="3">Anand</strain>
    </source>
</reference>
<evidence type="ECO:0000256" key="1">
    <source>
        <dbReference type="SAM" id="MobiDB-lite"/>
    </source>
</evidence>